<evidence type="ECO:0000259" key="2">
    <source>
        <dbReference type="Pfam" id="PF24088"/>
    </source>
</evidence>
<accession>A0A849C6A6</accession>
<dbReference type="PROSITE" id="PS51257">
    <property type="entry name" value="PROKAR_LIPOPROTEIN"/>
    <property type="match status" value="1"/>
</dbReference>
<reference evidence="4 5" key="1">
    <citation type="submission" date="2020-05" db="EMBL/GenBank/DDBJ databases">
        <title>MicrobeNet Type strains.</title>
        <authorList>
            <person name="Nicholson A.C."/>
        </authorList>
    </citation>
    <scope>NUCLEOTIDE SEQUENCE [LARGE SCALE GENOMIC DNA]</scope>
    <source>
        <strain evidence="4 5">JCM 3224</strain>
    </source>
</reference>
<feature type="signal peptide" evidence="1">
    <location>
        <begin position="1"/>
        <end position="27"/>
    </location>
</feature>
<protein>
    <submittedName>
        <fullName evidence="4">Uncharacterized protein</fullName>
    </submittedName>
</protein>
<sequence>MRFLFNRFTAAALGLLMVGLSVSCGNAGSTLDYGPYPTHRIDGDYDDQPSRARGILAESLRLGERVVQASDIDPDLTVGRGGGPLADHHGVIAGVLSGPQGVALEKFDVVAGFSALAASKPYADGNRQEKFLAVSLIAFPDDQTAAAAARDMAREDFETVEQNTPVTLDGYPQALNHWQPGVPTVGSWLAWKSLVIRILAQLPEPDLDRLTDMVARTYQLQLAELESFTATSVGDIPTLPLDPDKLLPRLVKTGDYAPDDYTFAIYGPRAFAVMIDNPAAEIQEFEARGVTAVGVSHNKFLYRTRDSAAAAGLSVYLDGKRGQSEYVPMRGVRNLPSVTCSQATVPSPSLEARRFRCIVVRGDLVAQLYSNQETNIRWMAAAQYAVMADAR</sequence>
<dbReference type="RefSeq" id="WP_067519395.1">
    <property type="nucleotide sequence ID" value="NZ_JABELX010000006.1"/>
</dbReference>
<keyword evidence="1" id="KW-0732">Signal</keyword>
<gene>
    <name evidence="4" type="ORF">HLB23_18770</name>
</gene>
<evidence type="ECO:0000313" key="4">
    <source>
        <dbReference type="EMBL" id="NNH71875.1"/>
    </source>
</evidence>
<dbReference type="Pfam" id="PF24092">
    <property type="entry name" value="DUF7373_C"/>
    <property type="match status" value="1"/>
</dbReference>
<dbReference type="Proteomes" id="UP000586827">
    <property type="component" value="Unassembled WGS sequence"/>
</dbReference>
<feature type="domain" description="DUF7373" evidence="3">
    <location>
        <begin position="246"/>
        <end position="389"/>
    </location>
</feature>
<dbReference type="InterPro" id="IPR055797">
    <property type="entry name" value="DUF7373"/>
</dbReference>
<keyword evidence="5" id="KW-1185">Reference proteome</keyword>
<feature type="chain" id="PRO_5033012793" evidence="1">
    <location>
        <begin position="28"/>
        <end position="391"/>
    </location>
</feature>
<dbReference type="Pfam" id="PF24088">
    <property type="entry name" value="DUF7373"/>
    <property type="match status" value="1"/>
</dbReference>
<evidence type="ECO:0000256" key="1">
    <source>
        <dbReference type="SAM" id="SignalP"/>
    </source>
</evidence>
<name>A0A849C6A6_9NOCA</name>
<evidence type="ECO:0000313" key="5">
    <source>
        <dbReference type="Proteomes" id="UP000586827"/>
    </source>
</evidence>
<dbReference type="EMBL" id="JABELX010000006">
    <property type="protein sequence ID" value="NNH71875.1"/>
    <property type="molecule type" value="Genomic_DNA"/>
</dbReference>
<evidence type="ECO:0000259" key="3">
    <source>
        <dbReference type="Pfam" id="PF24092"/>
    </source>
</evidence>
<dbReference type="AlphaFoldDB" id="A0A849C6A6"/>
<dbReference type="InterPro" id="IPR056463">
    <property type="entry name" value="DUF7373_C"/>
</dbReference>
<feature type="domain" description="DUF7373" evidence="2">
    <location>
        <begin position="46"/>
        <end position="241"/>
    </location>
</feature>
<organism evidence="4 5">
    <name type="scientific">Nocardia uniformis</name>
    <dbReference type="NCBI Taxonomy" id="53432"/>
    <lineage>
        <taxon>Bacteria</taxon>
        <taxon>Bacillati</taxon>
        <taxon>Actinomycetota</taxon>
        <taxon>Actinomycetes</taxon>
        <taxon>Mycobacteriales</taxon>
        <taxon>Nocardiaceae</taxon>
        <taxon>Nocardia</taxon>
    </lineage>
</organism>
<comment type="caution">
    <text evidence="4">The sequence shown here is derived from an EMBL/GenBank/DDBJ whole genome shotgun (WGS) entry which is preliminary data.</text>
</comment>
<proteinExistence type="predicted"/>